<sequence>MLHHSSLRRGLNFGKTQRDRPLSLEITESEINNQLQAKAWKYSYPRHIPQLPTRSHQSAIAYQRHSLPTSCQLAISSLKTSEELNSDFNLWQARSDHDEIRQLHLENLRQNLERRLQAAKANQDDYLLNLLKLESQQLEMNI</sequence>
<evidence type="ECO:0000256" key="1">
    <source>
        <dbReference type="SAM" id="Coils"/>
    </source>
</evidence>
<name>K9XUT6_STAC7</name>
<dbReference type="HOGENOM" id="CLU_150570_0_0_3"/>
<dbReference type="RefSeq" id="WP_015193509.1">
    <property type="nucleotide sequence ID" value="NC_019748.1"/>
</dbReference>
<organism evidence="2 3">
    <name type="scientific">Stanieria cyanosphaera (strain ATCC 29371 / PCC 7437)</name>
    <dbReference type="NCBI Taxonomy" id="111780"/>
    <lineage>
        <taxon>Bacteria</taxon>
        <taxon>Bacillati</taxon>
        <taxon>Cyanobacteriota</taxon>
        <taxon>Cyanophyceae</taxon>
        <taxon>Pleurocapsales</taxon>
        <taxon>Dermocarpellaceae</taxon>
        <taxon>Stanieria</taxon>
    </lineage>
</organism>
<dbReference type="EMBL" id="CP003653">
    <property type="protein sequence ID" value="AFZ35841.1"/>
    <property type="molecule type" value="Genomic_DNA"/>
</dbReference>
<gene>
    <name evidence="2" type="ordered locus">Sta7437_2299</name>
</gene>
<reference evidence="3" key="1">
    <citation type="journal article" date="2013" name="Proc. Natl. Acad. Sci. U.S.A.">
        <title>Improving the coverage of the cyanobacterial phylum using diversity-driven genome sequencing.</title>
        <authorList>
            <person name="Shih P.M."/>
            <person name="Wu D."/>
            <person name="Latifi A."/>
            <person name="Axen S.D."/>
            <person name="Fewer D.P."/>
            <person name="Talla E."/>
            <person name="Calteau A."/>
            <person name="Cai F."/>
            <person name="Tandeau de Marsac N."/>
            <person name="Rippka R."/>
            <person name="Herdman M."/>
            <person name="Sivonen K."/>
            <person name="Coursin T."/>
            <person name="Laurent T."/>
            <person name="Goodwin L."/>
            <person name="Nolan M."/>
            <person name="Davenport K.W."/>
            <person name="Han C.S."/>
            <person name="Rubin E.M."/>
            <person name="Eisen J.A."/>
            <person name="Woyke T."/>
            <person name="Gugger M."/>
            <person name="Kerfeld C.A."/>
        </authorList>
    </citation>
    <scope>NUCLEOTIDE SEQUENCE [LARGE SCALE GENOMIC DNA]</scope>
    <source>
        <strain evidence="3">ATCC 29371 / PCC 7437</strain>
    </source>
</reference>
<dbReference type="KEGG" id="scs:Sta7437_2299"/>
<keyword evidence="3" id="KW-1185">Reference proteome</keyword>
<evidence type="ECO:0000313" key="3">
    <source>
        <dbReference type="Proteomes" id="UP000010473"/>
    </source>
</evidence>
<dbReference type="AlphaFoldDB" id="K9XUT6"/>
<feature type="coiled-coil region" evidence="1">
    <location>
        <begin position="102"/>
        <end position="136"/>
    </location>
</feature>
<keyword evidence="1" id="KW-0175">Coiled coil</keyword>
<evidence type="ECO:0000313" key="2">
    <source>
        <dbReference type="EMBL" id="AFZ35841.1"/>
    </source>
</evidence>
<dbReference type="STRING" id="111780.Sta7437_2299"/>
<accession>K9XUT6</accession>
<proteinExistence type="predicted"/>
<protein>
    <submittedName>
        <fullName evidence="2">Uncharacterized protein</fullName>
    </submittedName>
</protein>
<dbReference type="Proteomes" id="UP000010473">
    <property type="component" value="Chromosome"/>
</dbReference>